<keyword evidence="1" id="KW-0479">Metal-binding</keyword>
<name>A0ABV1DDS4_9FIRM</name>
<reference evidence="6 7" key="1">
    <citation type="submission" date="2024-03" db="EMBL/GenBank/DDBJ databases">
        <title>Human intestinal bacterial collection.</title>
        <authorList>
            <person name="Pauvert C."/>
            <person name="Hitch T.C.A."/>
            <person name="Clavel T."/>
        </authorList>
    </citation>
    <scope>NUCLEOTIDE SEQUENCE [LARGE SCALE GENOMIC DNA]</scope>
    <source>
        <strain evidence="6 7">CLA-SR-H021</strain>
    </source>
</reference>
<gene>
    <name evidence="6" type="ORF">WMQ36_26545</name>
</gene>
<dbReference type="InterPro" id="IPR015931">
    <property type="entry name" value="Acnase/IPM_dHydase_lsu_aba_1/3"/>
</dbReference>
<dbReference type="SUPFAM" id="SSF53732">
    <property type="entry name" value="Aconitase iron-sulfur domain"/>
    <property type="match status" value="1"/>
</dbReference>
<sequence>MGMTIAEKIIAAAAGVDSVKPGDIHTVNLDRLMSNDGTTHLTVDMYNNKLKHPRIADHKKLVFIVDHNVPADNPKTAASQKKMRDFARENRIDFWEGKGVCHQIMMEHYVCSGELIFGADSHTCTYGALGAFGTGVGCTDFLYGMVTGTSWVLVPETVKFNLVGRLQEGVYPRDLMLTIIGEIGANGCNYQVMEFTGEGAKTLSINDRMVLCNLA</sequence>
<evidence type="ECO:0000313" key="6">
    <source>
        <dbReference type="EMBL" id="MEQ2428524.1"/>
    </source>
</evidence>
<proteinExistence type="predicted"/>
<feature type="domain" description="Aconitase/3-isopropylmalate dehydratase large subunit alpha/beta/alpha" evidence="5">
    <location>
        <begin position="20"/>
        <end position="215"/>
    </location>
</feature>
<dbReference type="InterPro" id="IPR050067">
    <property type="entry name" value="IPM_dehydratase_rel_enz"/>
</dbReference>
<protein>
    <submittedName>
        <fullName evidence="6">Aconitase family protein</fullName>
    </submittedName>
</protein>
<feature type="non-terminal residue" evidence="6">
    <location>
        <position position="215"/>
    </location>
</feature>
<keyword evidence="7" id="KW-1185">Reference proteome</keyword>
<keyword evidence="2" id="KW-0408">Iron</keyword>
<evidence type="ECO:0000256" key="3">
    <source>
        <dbReference type="ARBA" id="ARBA00023014"/>
    </source>
</evidence>
<dbReference type="InterPro" id="IPR001030">
    <property type="entry name" value="Acoase/IPM_deHydtase_lsu_aba"/>
</dbReference>
<evidence type="ECO:0000256" key="1">
    <source>
        <dbReference type="ARBA" id="ARBA00022723"/>
    </source>
</evidence>
<evidence type="ECO:0000259" key="5">
    <source>
        <dbReference type="Pfam" id="PF00330"/>
    </source>
</evidence>
<evidence type="ECO:0000256" key="4">
    <source>
        <dbReference type="ARBA" id="ARBA00023239"/>
    </source>
</evidence>
<keyword evidence="4" id="KW-0456">Lyase</keyword>
<dbReference type="PANTHER" id="PTHR43822:SF2">
    <property type="entry name" value="HOMOACONITASE, MITOCHONDRIAL"/>
    <property type="match status" value="1"/>
</dbReference>
<evidence type="ECO:0000256" key="2">
    <source>
        <dbReference type="ARBA" id="ARBA00023004"/>
    </source>
</evidence>
<dbReference type="RefSeq" id="WP_349118761.1">
    <property type="nucleotide sequence ID" value="NZ_JBBMFM010000188.1"/>
</dbReference>
<evidence type="ECO:0000313" key="7">
    <source>
        <dbReference type="Proteomes" id="UP001454086"/>
    </source>
</evidence>
<organism evidence="6 7">
    <name type="scientific">Enterocloster hominis</name>
    <name type="common">ex Hitch et al. 2024</name>
    <dbReference type="NCBI Taxonomy" id="1917870"/>
    <lineage>
        <taxon>Bacteria</taxon>
        <taxon>Bacillati</taxon>
        <taxon>Bacillota</taxon>
        <taxon>Clostridia</taxon>
        <taxon>Lachnospirales</taxon>
        <taxon>Lachnospiraceae</taxon>
        <taxon>Enterocloster</taxon>
    </lineage>
</organism>
<dbReference type="Proteomes" id="UP001454086">
    <property type="component" value="Unassembled WGS sequence"/>
</dbReference>
<comment type="caution">
    <text evidence="6">The sequence shown here is derived from an EMBL/GenBank/DDBJ whole genome shotgun (WGS) entry which is preliminary data.</text>
</comment>
<dbReference type="PRINTS" id="PR00415">
    <property type="entry name" value="ACONITASE"/>
</dbReference>
<dbReference type="EMBL" id="JBBMFM010000188">
    <property type="protein sequence ID" value="MEQ2428524.1"/>
    <property type="molecule type" value="Genomic_DNA"/>
</dbReference>
<keyword evidence="3" id="KW-0411">Iron-sulfur</keyword>
<accession>A0ABV1DDS4</accession>
<dbReference type="InterPro" id="IPR036008">
    <property type="entry name" value="Aconitase_4Fe-4S_dom"/>
</dbReference>
<dbReference type="Gene3D" id="3.30.499.10">
    <property type="entry name" value="Aconitase, domain 3"/>
    <property type="match status" value="1"/>
</dbReference>
<dbReference type="PANTHER" id="PTHR43822">
    <property type="entry name" value="HOMOACONITASE, MITOCHONDRIAL-RELATED"/>
    <property type="match status" value="1"/>
</dbReference>
<dbReference type="Pfam" id="PF00330">
    <property type="entry name" value="Aconitase"/>
    <property type="match status" value="1"/>
</dbReference>